<reference evidence="3" key="2">
    <citation type="journal article" date="2022" name="Microbiol. Resour. Announc.">
        <title>Metagenome Sequencing to Explore Phylogenomics of Terrestrial Cyanobacteria.</title>
        <authorList>
            <person name="Ward R.D."/>
            <person name="Stajich J.E."/>
            <person name="Johansen J.R."/>
            <person name="Huntemann M."/>
            <person name="Clum A."/>
            <person name="Foster B."/>
            <person name="Foster B."/>
            <person name="Roux S."/>
            <person name="Palaniappan K."/>
            <person name="Varghese N."/>
            <person name="Mukherjee S."/>
            <person name="Reddy T.B.K."/>
            <person name="Daum C."/>
            <person name="Copeland A."/>
            <person name="Chen I.A."/>
            <person name="Ivanova N.N."/>
            <person name="Kyrpides N.C."/>
            <person name="Shapiro N."/>
            <person name="Eloe-Fadrosh E.A."/>
            <person name="Pietrasiak N."/>
        </authorList>
    </citation>
    <scope>NUCLEOTIDE SEQUENCE</scope>
    <source>
        <strain evidence="3">JT2-VF2</strain>
    </source>
</reference>
<feature type="transmembrane region" description="Helical" evidence="2">
    <location>
        <begin position="76"/>
        <end position="96"/>
    </location>
</feature>
<evidence type="ECO:0000313" key="3">
    <source>
        <dbReference type="EMBL" id="MBW4561449.1"/>
    </source>
</evidence>
<reference evidence="3" key="1">
    <citation type="submission" date="2021-05" db="EMBL/GenBank/DDBJ databases">
        <authorList>
            <person name="Pietrasiak N."/>
            <person name="Ward R."/>
            <person name="Stajich J.E."/>
            <person name="Kurbessoian T."/>
        </authorList>
    </citation>
    <scope>NUCLEOTIDE SEQUENCE</scope>
    <source>
        <strain evidence="3">JT2-VF2</strain>
    </source>
</reference>
<comment type="caution">
    <text evidence="3">The sequence shown here is derived from an EMBL/GenBank/DDBJ whole genome shotgun (WGS) entry which is preliminary data.</text>
</comment>
<dbReference type="EMBL" id="JAHHHN010000004">
    <property type="protein sequence ID" value="MBW4561449.1"/>
    <property type="molecule type" value="Genomic_DNA"/>
</dbReference>
<proteinExistence type="predicted"/>
<organism evidence="3 4">
    <name type="scientific">Mojavia pulchra JT2-VF2</name>
    <dbReference type="NCBI Taxonomy" id="287848"/>
    <lineage>
        <taxon>Bacteria</taxon>
        <taxon>Bacillati</taxon>
        <taxon>Cyanobacteriota</taxon>
        <taxon>Cyanophyceae</taxon>
        <taxon>Nostocales</taxon>
        <taxon>Nostocaceae</taxon>
    </lineage>
</organism>
<feature type="compositionally biased region" description="Basic and acidic residues" evidence="1">
    <location>
        <begin position="1"/>
        <end position="32"/>
    </location>
</feature>
<feature type="region of interest" description="Disordered" evidence="1">
    <location>
        <begin position="1"/>
        <end position="52"/>
    </location>
</feature>
<dbReference type="AlphaFoldDB" id="A0A951PW87"/>
<evidence type="ECO:0000256" key="1">
    <source>
        <dbReference type="SAM" id="MobiDB-lite"/>
    </source>
</evidence>
<feature type="region of interest" description="Disordered" evidence="1">
    <location>
        <begin position="147"/>
        <end position="233"/>
    </location>
</feature>
<feature type="compositionally biased region" description="Low complexity" evidence="1">
    <location>
        <begin position="34"/>
        <end position="50"/>
    </location>
</feature>
<dbReference type="Proteomes" id="UP000715781">
    <property type="component" value="Unassembled WGS sequence"/>
</dbReference>
<evidence type="ECO:0000256" key="2">
    <source>
        <dbReference type="SAM" id="Phobius"/>
    </source>
</evidence>
<gene>
    <name evidence="3" type="ORF">KME32_09885</name>
</gene>
<name>A0A951PW87_9NOST</name>
<feature type="compositionally biased region" description="Polar residues" evidence="1">
    <location>
        <begin position="154"/>
        <end position="164"/>
    </location>
</feature>
<protein>
    <submittedName>
        <fullName evidence="3">Uncharacterized protein</fullName>
    </submittedName>
</protein>
<keyword evidence="2" id="KW-1133">Transmembrane helix</keyword>
<feature type="compositionally biased region" description="Low complexity" evidence="1">
    <location>
        <begin position="174"/>
        <end position="196"/>
    </location>
</feature>
<keyword evidence="2" id="KW-0812">Transmembrane</keyword>
<accession>A0A951PW87</accession>
<evidence type="ECO:0000313" key="4">
    <source>
        <dbReference type="Proteomes" id="UP000715781"/>
    </source>
</evidence>
<keyword evidence="2" id="KW-0472">Membrane</keyword>
<sequence length="233" mass="24758">MTSPSDREIYHSENRQESYTDANGDTHIKRTTETVNSSTSNSNSYGSGYVQGRNTERSYQQANLAERDNSNTANGLLLGVILTSLVSLLVGALWYFNQGNNEAVDNAVPLVVPVPTNASPSPTPTQSPQPQTTIIERTKEIPIPIPQQVPSVSAPSQPNINITLPPQRPTSEKTSSPSQANPSPQNSTSNTPTQQNKGDTSVNSPIQGLDQPNSTTSNGSTAPEDADTGASVQ</sequence>
<feature type="compositionally biased region" description="Polar residues" evidence="1">
    <location>
        <begin position="197"/>
        <end position="221"/>
    </location>
</feature>